<dbReference type="PANTHER" id="PTHR43751">
    <property type="entry name" value="SULFATASE"/>
    <property type="match status" value="1"/>
</dbReference>
<feature type="chain" id="PRO_5011692194" evidence="1">
    <location>
        <begin position="24"/>
        <end position="531"/>
    </location>
</feature>
<organism evidence="3 4">
    <name type="scientific">Neolewinella agarilytica</name>
    <dbReference type="NCBI Taxonomy" id="478744"/>
    <lineage>
        <taxon>Bacteria</taxon>
        <taxon>Pseudomonadati</taxon>
        <taxon>Bacteroidota</taxon>
        <taxon>Saprospiria</taxon>
        <taxon>Saprospirales</taxon>
        <taxon>Lewinellaceae</taxon>
        <taxon>Neolewinella</taxon>
    </lineage>
</organism>
<dbReference type="FunCoup" id="A0A1H9KKS6">
    <property type="interactions" value="130"/>
</dbReference>
<evidence type="ECO:0000259" key="2">
    <source>
        <dbReference type="Pfam" id="PF00884"/>
    </source>
</evidence>
<reference evidence="4" key="1">
    <citation type="submission" date="2016-10" db="EMBL/GenBank/DDBJ databases">
        <authorList>
            <person name="Varghese N."/>
            <person name="Submissions S."/>
        </authorList>
    </citation>
    <scope>NUCLEOTIDE SEQUENCE [LARGE SCALE GENOMIC DNA]</scope>
    <source>
        <strain evidence="4">DSM 24740</strain>
    </source>
</reference>
<dbReference type="InParanoid" id="A0A1H9KKS6"/>
<name>A0A1H9KKS6_9BACT</name>
<dbReference type="InterPro" id="IPR000917">
    <property type="entry name" value="Sulfatase_N"/>
</dbReference>
<feature type="signal peptide" evidence="1">
    <location>
        <begin position="1"/>
        <end position="23"/>
    </location>
</feature>
<dbReference type="InterPro" id="IPR017850">
    <property type="entry name" value="Alkaline_phosphatase_core_sf"/>
</dbReference>
<dbReference type="CDD" id="cd16027">
    <property type="entry name" value="SGSH"/>
    <property type="match status" value="1"/>
</dbReference>
<dbReference type="EMBL" id="FOFB01000021">
    <property type="protein sequence ID" value="SEQ99679.1"/>
    <property type="molecule type" value="Genomic_DNA"/>
</dbReference>
<dbReference type="OrthoDB" id="9789742at2"/>
<feature type="domain" description="Sulfatase N-terminal" evidence="2">
    <location>
        <begin position="34"/>
        <end position="325"/>
    </location>
</feature>
<gene>
    <name evidence="3" type="ORF">SAMN05444359_1218</name>
</gene>
<dbReference type="Gene3D" id="3.40.720.10">
    <property type="entry name" value="Alkaline Phosphatase, subunit A"/>
    <property type="match status" value="1"/>
</dbReference>
<evidence type="ECO:0000256" key="1">
    <source>
        <dbReference type="SAM" id="SignalP"/>
    </source>
</evidence>
<sequence length="531" mass="60027">MKSHRLLVLLLLGLLSACEGTEADSQDTSALTRPNILFAIADDASWKHFGAYGCDWVKTPAFDRVAAEGLLFNRAYVPNAKCSPSRSCILTGRNSWQLEEAVSHLPFFPEKFGTYAEALDSSGYWVGATGKPWGPGDQGSRNGVPRQLAGQKFNQITLEPPAKFISQVDYASNFEDFLQKRPDGEPFCFWYGGLEPHRAYDYGAALRLTDKKLSDIDEVPPFWPDVDSIRTDLLDYAYEIEYFDGHLARMIATLEAAGELDNTIIVVTADNGMPFPRIKGQVYEYSNHLPLAIRWPEGIKKPGRKIDDFVNFIDLAPTFLEAAGVQPETMGMQAITGRSLSDIFQSEKDGTVTNYRDYVLVGKERHDVGRPDDQGYPVRGIFKGDYLYLKNFHPERWPVGNPETGYLNTDGSPTKSFLLNSRRVNKLQEWWQLNFGKRSQEEVYNIKEDPFCLKNLADTPEVQEQKKAMIAAMTEQLMLQNDPRMTGNAQVFDSYLYSSEQSRNFYNRYMAGEKMKAGWVNDTDFEAGPLE</sequence>
<dbReference type="STRING" id="478744.SAMN05444359_1218"/>
<dbReference type="Pfam" id="PF00884">
    <property type="entry name" value="Sulfatase"/>
    <property type="match status" value="1"/>
</dbReference>
<dbReference type="InterPro" id="IPR052701">
    <property type="entry name" value="GAG_Ulvan_Degrading_Sulfatases"/>
</dbReference>
<evidence type="ECO:0000313" key="3">
    <source>
        <dbReference type="EMBL" id="SEQ99679.1"/>
    </source>
</evidence>
<proteinExistence type="predicted"/>
<keyword evidence="4" id="KW-1185">Reference proteome</keyword>
<accession>A0A1H9KKS6</accession>
<protein>
    <submittedName>
        <fullName evidence="3">Arylsulfatase A</fullName>
    </submittedName>
</protein>
<dbReference type="PROSITE" id="PS51257">
    <property type="entry name" value="PROKAR_LIPOPROTEIN"/>
    <property type="match status" value="1"/>
</dbReference>
<dbReference type="PANTHER" id="PTHR43751:SF1">
    <property type="entry name" value="SULFATASE ATSG-RELATED"/>
    <property type="match status" value="1"/>
</dbReference>
<dbReference type="SUPFAM" id="SSF53649">
    <property type="entry name" value="Alkaline phosphatase-like"/>
    <property type="match status" value="1"/>
</dbReference>
<evidence type="ECO:0000313" key="4">
    <source>
        <dbReference type="Proteomes" id="UP000199021"/>
    </source>
</evidence>
<keyword evidence="1" id="KW-0732">Signal</keyword>
<dbReference type="Proteomes" id="UP000199021">
    <property type="component" value="Unassembled WGS sequence"/>
</dbReference>
<dbReference type="AlphaFoldDB" id="A0A1H9KKS6"/>